<feature type="transmembrane region" description="Helical" evidence="6">
    <location>
        <begin position="274"/>
        <end position="293"/>
    </location>
</feature>
<feature type="transmembrane region" description="Helical" evidence="6">
    <location>
        <begin position="299"/>
        <end position="317"/>
    </location>
</feature>
<feature type="transmembrane region" description="Helical" evidence="6">
    <location>
        <begin position="123"/>
        <end position="145"/>
    </location>
</feature>
<name>A0ABD6A4W9_9EURY</name>
<keyword evidence="9" id="KW-1185">Reference proteome</keyword>
<comment type="caution">
    <text evidence="8">The sequence shown here is derived from an EMBL/GenBank/DDBJ whole genome shotgun (WGS) entry which is preliminary data.</text>
</comment>
<dbReference type="InterPro" id="IPR037185">
    <property type="entry name" value="EmrE-like"/>
</dbReference>
<reference evidence="8 9" key="1">
    <citation type="journal article" date="2019" name="Int. J. Syst. Evol. Microbiol.">
        <title>The Global Catalogue of Microorganisms (GCM) 10K type strain sequencing project: providing services to taxonomists for standard genome sequencing and annotation.</title>
        <authorList>
            <consortium name="The Broad Institute Genomics Platform"/>
            <consortium name="The Broad Institute Genome Sequencing Center for Infectious Disease"/>
            <person name="Wu L."/>
            <person name="Ma J."/>
        </authorList>
    </citation>
    <scope>NUCLEOTIDE SEQUENCE [LARGE SCALE GENOMIC DNA]</scope>
    <source>
        <strain evidence="8 9">PSR21</strain>
    </source>
</reference>
<evidence type="ECO:0000256" key="5">
    <source>
        <dbReference type="SAM" id="MobiDB-lite"/>
    </source>
</evidence>
<feature type="transmembrane region" description="Helical" evidence="6">
    <location>
        <begin position="152"/>
        <end position="170"/>
    </location>
</feature>
<feature type="transmembrane region" description="Helical" evidence="6">
    <location>
        <begin position="95"/>
        <end position="117"/>
    </location>
</feature>
<proteinExistence type="predicted"/>
<sequence length="344" mass="35514">MRYREAERAESHVADSEERTVGDESGDERVRRYATAGLFLVTALLFGTAFAGIEVGLTALPPVLFAALRFDVGALVLLAVVAVRGGYWRPLTGADYRAVVVSAVFLVSLNAVLLFVGQQYTTSGAAAVMFSLAPVLSPLFARFLLPDERISAVGAVGILLGLVGVVVVVAPDPTRLLAADAVGQALVAVAAVSVAFGSVLLRRIDPDVGSLAMTAWAMTLSAALVHVASLALGESAAAVAWTPVALGAVAYLGLFSTAGAFPAYFALIERVGPIRANLVTYAVPVVASVTGALVLLERIAATTVVGFAVVVLGFVLVERDSLGEELATVRARLGGRAPPDEADD</sequence>
<dbReference type="PANTHER" id="PTHR32322">
    <property type="entry name" value="INNER MEMBRANE TRANSPORTER"/>
    <property type="match status" value="1"/>
</dbReference>
<evidence type="ECO:0000259" key="7">
    <source>
        <dbReference type="Pfam" id="PF00892"/>
    </source>
</evidence>
<feature type="transmembrane region" description="Helical" evidence="6">
    <location>
        <begin position="213"/>
        <end position="232"/>
    </location>
</feature>
<protein>
    <submittedName>
        <fullName evidence="8">DMT family transporter</fullName>
    </submittedName>
</protein>
<dbReference type="Proteomes" id="UP001596547">
    <property type="component" value="Unassembled WGS sequence"/>
</dbReference>
<dbReference type="GO" id="GO:0016020">
    <property type="term" value="C:membrane"/>
    <property type="evidence" value="ECO:0007669"/>
    <property type="project" value="UniProtKB-SubCell"/>
</dbReference>
<dbReference type="AlphaFoldDB" id="A0ABD6A4W9"/>
<keyword evidence="4 6" id="KW-0472">Membrane</keyword>
<feature type="transmembrane region" description="Helical" evidence="6">
    <location>
        <begin position="59"/>
        <end position="83"/>
    </location>
</feature>
<feature type="transmembrane region" description="Helical" evidence="6">
    <location>
        <begin position="182"/>
        <end position="201"/>
    </location>
</feature>
<accession>A0ABD6A4W9</accession>
<dbReference type="EMBL" id="JBHTBF010000001">
    <property type="protein sequence ID" value="MFC7315603.1"/>
    <property type="molecule type" value="Genomic_DNA"/>
</dbReference>
<feature type="domain" description="EamA" evidence="7">
    <location>
        <begin position="38"/>
        <end position="169"/>
    </location>
</feature>
<dbReference type="InterPro" id="IPR050638">
    <property type="entry name" value="AA-Vitamin_Transporters"/>
</dbReference>
<evidence type="ECO:0000313" key="8">
    <source>
        <dbReference type="EMBL" id="MFC7315603.1"/>
    </source>
</evidence>
<feature type="transmembrane region" description="Helical" evidence="6">
    <location>
        <begin position="244"/>
        <end position="267"/>
    </location>
</feature>
<evidence type="ECO:0000256" key="3">
    <source>
        <dbReference type="ARBA" id="ARBA00022989"/>
    </source>
</evidence>
<dbReference type="GeneID" id="79314573"/>
<feature type="transmembrane region" description="Helical" evidence="6">
    <location>
        <begin position="33"/>
        <end position="53"/>
    </location>
</feature>
<gene>
    <name evidence="8" type="ORF">ACFQPE_02170</name>
</gene>
<dbReference type="SUPFAM" id="SSF103481">
    <property type="entry name" value="Multidrug resistance efflux transporter EmrE"/>
    <property type="match status" value="2"/>
</dbReference>
<dbReference type="RefSeq" id="WP_276305005.1">
    <property type="nucleotide sequence ID" value="NZ_CP119992.1"/>
</dbReference>
<feature type="domain" description="EamA" evidence="7">
    <location>
        <begin position="183"/>
        <end position="317"/>
    </location>
</feature>
<evidence type="ECO:0000256" key="6">
    <source>
        <dbReference type="SAM" id="Phobius"/>
    </source>
</evidence>
<keyword evidence="3 6" id="KW-1133">Transmembrane helix</keyword>
<evidence type="ECO:0000313" key="9">
    <source>
        <dbReference type="Proteomes" id="UP001596547"/>
    </source>
</evidence>
<evidence type="ECO:0000256" key="4">
    <source>
        <dbReference type="ARBA" id="ARBA00023136"/>
    </source>
</evidence>
<feature type="region of interest" description="Disordered" evidence="5">
    <location>
        <begin position="1"/>
        <end position="26"/>
    </location>
</feature>
<dbReference type="PANTHER" id="PTHR32322:SF2">
    <property type="entry name" value="EAMA DOMAIN-CONTAINING PROTEIN"/>
    <property type="match status" value="1"/>
</dbReference>
<keyword evidence="2 6" id="KW-0812">Transmembrane</keyword>
<organism evidence="8 9">
    <name type="scientific">Halomarina halobia</name>
    <dbReference type="NCBI Taxonomy" id="3033386"/>
    <lineage>
        <taxon>Archaea</taxon>
        <taxon>Methanobacteriati</taxon>
        <taxon>Methanobacteriota</taxon>
        <taxon>Stenosarchaea group</taxon>
        <taxon>Halobacteria</taxon>
        <taxon>Halobacteriales</taxon>
        <taxon>Natronomonadaceae</taxon>
        <taxon>Halomarina</taxon>
    </lineage>
</organism>
<dbReference type="InterPro" id="IPR000620">
    <property type="entry name" value="EamA_dom"/>
</dbReference>
<comment type="subcellular location">
    <subcellularLocation>
        <location evidence="1">Membrane</location>
        <topology evidence="1">Multi-pass membrane protein</topology>
    </subcellularLocation>
</comment>
<evidence type="ECO:0000256" key="2">
    <source>
        <dbReference type="ARBA" id="ARBA00022692"/>
    </source>
</evidence>
<evidence type="ECO:0000256" key="1">
    <source>
        <dbReference type="ARBA" id="ARBA00004141"/>
    </source>
</evidence>
<dbReference type="Pfam" id="PF00892">
    <property type="entry name" value="EamA"/>
    <property type="match status" value="2"/>
</dbReference>